<keyword evidence="1" id="KW-0472">Membrane</keyword>
<feature type="transmembrane region" description="Helical" evidence="1">
    <location>
        <begin position="87"/>
        <end position="110"/>
    </location>
</feature>
<sequence>MNVSKVHRTATGLSLILWPLSMLGAAVVQPVIGERATDVYDAAAAHAVRIGTSVAIGGPGVLFWAVAVAGSVQVLRSRGARLGHLGGVLALLGALGHAVMATLFLVLLGLPQDGHRAELVPVVERIAAHVFPVAMPLLLLGGVGVVMLSFALRREGWAPKATPALVTAGFLSEFVPLGGTAGDVVLWTIAGAGVALSGTRMLRVSDEEWQAVAAPVPGGAR</sequence>
<organism evidence="2 3">
    <name type="scientific">Kribbella antiqua</name>
    <dbReference type="NCBI Taxonomy" id="2512217"/>
    <lineage>
        <taxon>Bacteria</taxon>
        <taxon>Bacillati</taxon>
        <taxon>Actinomycetota</taxon>
        <taxon>Actinomycetes</taxon>
        <taxon>Propionibacteriales</taxon>
        <taxon>Kribbellaceae</taxon>
        <taxon>Kribbella</taxon>
    </lineage>
</organism>
<feature type="transmembrane region" description="Helical" evidence="1">
    <location>
        <begin position="130"/>
        <end position="152"/>
    </location>
</feature>
<dbReference type="AlphaFoldDB" id="A0A4R2J281"/>
<protein>
    <submittedName>
        <fullName evidence="2">Uncharacterized protein</fullName>
    </submittedName>
</protein>
<comment type="caution">
    <text evidence="2">The sequence shown here is derived from an EMBL/GenBank/DDBJ whole genome shotgun (WGS) entry which is preliminary data.</text>
</comment>
<keyword evidence="3" id="KW-1185">Reference proteome</keyword>
<dbReference type="RefSeq" id="WP_132147306.1">
    <property type="nucleotide sequence ID" value="NZ_SLWR01000003.1"/>
</dbReference>
<dbReference type="Proteomes" id="UP000295573">
    <property type="component" value="Unassembled WGS sequence"/>
</dbReference>
<name>A0A4R2J281_9ACTN</name>
<keyword evidence="1" id="KW-1133">Transmembrane helix</keyword>
<evidence type="ECO:0000313" key="2">
    <source>
        <dbReference type="EMBL" id="TCO49435.1"/>
    </source>
</evidence>
<feature type="transmembrane region" description="Helical" evidence="1">
    <location>
        <begin position="54"/>
        <end position="75"/>
    </location>
</feature>
<evidence type="ECO:0000256" key="1">
    <source>
        <dbReference type="SAM" id="Phobius"/>
    </source>
</evidence>
<dbReference type="EMBL" id="SLWR01000003">
    <property type="protein sequence ID" value="TCO49435.1"/>
    <property type="molecule type" value="Genomic_DNA"/>
</dbReference>
<proteinExistence type="predicted"/>
<keyword evidence="1" id="KW-0812">Transmembrane</keyword>
<reference evidence="2 3" key="1">
    <citation type="journal article" date="2015" name="Stand. Genomic Sci.">
        <title>Genomic Encyclopedia of Bacterial and Archaeal Type Strains, Phase III: the genomes of soil and plant-associated and newly described type strains.</title>
        <authorList>
            <person name="Whitman W.B."/>
            <person name="Woyke T."/>
            <person name="Klenk H.P."/>
            <person name="Zhou Y."/>
            <person name="Lilburn T.G."/>
            <person name="Beck B.J."/>
            <person name="De Vos P."/>
            <person name="Vandamme P."/>
            <person name="Eisen J.A."/>
            <person name="Garrity G."/>
            <person name="Hugenholtz P."/>
            <person name="Kyrpides N.C."/>
        </authorList>
    </citation>
    <scope>NUCLEOTIDE SEQUENCE [LARGE SCALE GENOMIC DNA]</scope>
    <source>
        <strain evidence="2 3">VKM Ac-2541</strain>
    </source>
</reference>
<evidence type="ECO:0000313" key="3">
    <source>
        <dbReference type="Proteomes" id="UP000295573"/>
    </source>
</evidence>
<accession>A0A4R2J281</accession>
<gene>
    <name evidence="2" type="ORF">EV646_103414</name>
</gene>